<dbReference type="Pfam" id="PF03372">
    <property type="entry name" value="Exo_endo_phos"/>
    <property type="match status" value="1"/>
</dbReference>
<proteinExistence type="predicted"/>
<organism evidence="2 3">
    <name type="scientific">Desulfuromonas acetoxidans (strain DSM 684 / 11070)</name>
    <dbReference type="NCBI Taxonomy" id="281689"/>
    <lineage>
        <taxon>Bacteria</taxon>
        <taxon>Pseudomonadati</taxon>
        <taxon>Thermodesulfobacteriota</taxon>
        <taxon>Desulfuromonadia</taxon>
        <taxon>Desulfuromonadales</taxon>
        <taxon>Desulfuromonadaceae</taxon>
        <taxon>Desulfuromonas</taxon>
    </lineage>
</organism>
<dbReference type="Proteomes" id="UP000005695">
    <property type="component" value="Unassembled WGS sequence"/>
</dbReference>
<reference evidence="2" key="1">
    <citation type="submission" date="2006-05" db="EMBL/GenBank/DDBJ databases">
        <title>Annotation of the draft genome assembly of Desulfuromonas acetoxidans DSM 684.</title>
        <authorList>
            <consortium name="US DOE Joint Genome Institute (JGI-ORNL)"/>
            <person name="Larimer F."/>
            <person name="Land M."/>
            <person name="Hauser L."/>
        </authorList>
    </citation>
    <scope>NUCLEOTIDE SEQUENCE [LARGE SCALE GENOMIC DNA]</scope>
    <source>
        <strain evidence="2">DSM 684</strain>
    </source>
</reference>
<dbReference type="InterPro" id="IPR005135">
    <property type="entry name" value="Endo/exonuclease/phosphatase"/>
</dbReference>
<dbReference type="SUPFAM" id="SSF56219">
    <property type="entry name" value="DNase I-like"/>
    <property type="match status" value="1"/>
</dbReference>
<sequence length="239" mass="26834">MTTIRIISYNLQGCHDSGAVFQLIDHYHADYVALQNIQDLPHGQTLEALAAFCGMDIASQGETRNLALLSRRPVKMIQTYDLGYGAGCMRAELIADDKRCLLYNVCLHGGVYKRWVQIRRLHGPDLLNHHQLSLPTIVLGDFLDVIWMVGSLRFHKQMTPLSPPFYQGTYPAFFPLFARDKAYGKNGIVVENSFVDRSERARSGSRHLPLIMDVMIVDNRIALKNKKMSKAAPAGVFSG</sequence>
<reference evidence="2" key="2">
    <citation type="submission" date="2006-05" db="EMBL/GenBank/DDBJ databases">
        <title>Sequencing of the draft genome and assembly of Desulfuromonas acetoxidans DSM 684.</title>
        <authorList>
            <consortium name="US DOE Joint Genome Institute (JGI-PGF)"/>
            <person name="Copeland A."/>
            <person name="Lucas S."/>
            <person name="Lapidus A."/>
            <person name="Barry K."/>
            <person name="Detter J.C."/>
            <person name="Glavina del Rio T."/>
            <person name="Hammon N."/>
            <person name="Israni S."/>
            <person name="Dalin E."/>
            <person name="Tice H."/>
            <person name="Bruce D."/>
            <person name="Pitluck S."/>
            <person name="Richardson P."/>
        </authorList>
    </citation>
    <scope>NUCLEOTIDE SEQUENCE [LARGE SCALE GENOMIC DNA]</scope>
    <source>
        <strain evidence="2">DSM 684</strain>
    </source>
</reference>
<evidence type="ECO:0000259" key="1">
    <source>
        <dbReference type="Pfam" id="PF03372"/>
    </source>
</evidence>
<feature type="domain" description="Endonuclease/exonuclease/phosphatase" evidence="1">
    <location>
        <begin position="7"/>
        <end position="207"/>
    </location>
</feature>
<dbReference type="Gene3D" id="3.60.10.10">
    <property type="entry name" value="Endonuclease/exonuclease/phosphatase"/>
    <property type="match status" value="1"/>
</dbReference>
<evidence type="ECO:0000313" key="2">
    <source>
        <dbReference type="EMBL" id="EAT15621.1"/>
    </source>
</evidence>
<name>Q1JZE6_DESA6</name>
<dbReference type="OrthoDB" id="9813425at2"/>
<accession>Q1JZE6</accession>
<dbReference type="AlphaFoldDB" id="Q1JZE6"/>
<keyword evidence="3" id="KW-1185">Reference proteome</keyword>
<gene>
    <name evidence="2" type="ORF">Dace_1483</name>
</gene>
<comment type="caution">
    <text evidence="2">The sequence shown here is derived from an EMBL/GenBank/DDBJ whole genome shotgun (WGS) entry which is preliminary data.</text>
</comment>
<protein>
    <recommendedName>
        <fullName evidence="1">Endonuclease/exonuclease/phosphatase domain-containing protein</fullName>
    </recommendedName>
</protein>
<dbReference type="GO" id="GO:0003824">
    <property type="term" value="F:catalytic activity"/>
    <property type="evidence" value="ECO:0007669"/>
    <property type="project" value="InterPro"/>
</dbReference>
<dbReference type="RefSeq" id="WP_006000569.1">
    <property type="nucleotide sequence ID" value="NZ_AAEW02000009.1"/>
</dbReference>
<dbReference type="InterPro" id="IPR036691">
    <property type="entry name" value="Endo/exonu/phosph_ase_sf"/>
</dbReference>
<evidence type="ECO:0000313" key="3">
    <source>
        <dbReference type="Proteomes" id="UP000005695"/>
    </source>
</evidence>
<dbReference type="EMBL" id="AAEW02000009">
    <property type="protein sequence ID" value="EAT15621.1"/>
    <property type="molecule type" value="Genomic_DNA"/>
</dbReference>